<dbReference type="AlphaFoldDB" id="E0UMT5"/>
<evidence type="ECO:0000256" key="3">
    <source>
        <dbReference type="ARBA" id="ARBA00022679"/>
    </source>
</evidence>
<dbReference type="Proteomes" id="UP000008206">
    <property type="component" value="Plasmid Cy782202"/>
</dbReference>
<dbReference type="Pfam" id="PF04072">
    <property type="entry name" value="LCM"/>
    <property type="match status" value="1"/>
</dbReference>
<dbReference type="PANTHER" id="PTHR43619">
    <property type="entry name" value="S-ADENOSYL-L-METHIONINE-DEPENDENT METHYLTRANSFERASE YKTD-RELATED"/>
    <property type="match status" value="1"/>
</dbReference>
<comment type="function">
    <text evidence="4">Exhibits S-adenosyl-L-methionine-dependent methyltransferase activity.</text>
</comment>
<keyword evidence="6" id="KW-1185">Reference proteome</keyword>
<dbReference type="SUPFAM" id="SSF53335">
    <property type="entry name" value="S-adenosyl-L-methionine-dependent methyltransferases"/>
    <property type="match status" value="1"/>
</dbReference>
<dbReference type="Gene3D" id="3.40.50.150">
    <property type="entry name" value="Vaccinia Virus protein VP39"/>
    <property type="match status" value="1"/>
</dbReference>
<name>E0UMT5_GLOV7</name>
<dbReference type="HOGENOM" id="CLU_056160_2_0_3"/>
<dbReference type="RefSeq" id="WP_013335011.1">
    <property type="nucleotide sequence ID" value="NC_014534.1"/>
</dbReference>
<dbReference type="GO" id="GO:0032259">
    <property type="term" value="P:methylation"/>
    <property type="evidence" value="ECO:0007669"/>
    <property type="project" value="UniProtKB-KW"/>
</dbReference>
<organism evidence="5 6">
    <name type="scientific">Gloeothece verrucosa (strain PCC 7822)</name>
    <name type="common">Cyanothece sp. (strain PCC 7822)</name>
    <dbReference type="NCBI Taxonomy" id="497965"/>
    <lineage>
        <taxon>Bacteria</taxon>
        <taxon>Bacillati</taxon>
        <taxon>Cyanobacteriota</taxon>
        <taxon>Cyanophyceae</taxon>
        <taxon>Oscillatoriophycideae</taxon>
        <taxon>Chroococcales</taxon>
        <taxon>Aphanothecaceae</taxon>
        <taxon>Gloeothece</taxon>
        <taxon>Gloeothece verrucosa</taxon>
    </lineage>
</organism>
<evidence type="ECO:0000256" key="1">
    <source>
        <dbReference type="ARBA" id="ARBA00008138"/>
    </source>
</evidence>
<geneLocation type="plasmid" evidence="5 6">
    <name>Cy782202</name>
</geneLocation>
<evidence type="ECO:0000256" key="4">
    <source>
        <dbReference type="RuleBase" id="RU362030"/>
    </source>
</evidence>
<comment type="similarity">
    <text evidence="1 4">Belongs to the UPF0677 family.</text>
</comment>
<dbReference type="EMBL" id="CP002200">
    <property type="protein sequence ID" value="ADN18265.1"/>
    <property type="molecule type" value="Genomic_DNA"/>
</dbReference>
<keyword evidence="4" id="KW-0949">S-adenosyl-L-methionine</keyword>
<dbReference type="EC" id="2.1.1.-" evidence="4"/>
<sequence length="268" mass="30186">MSQSQEIEVGFTAKVMAAARAIESRRPNALFIDPFAELLAGAEAISSAIPRLEEYEKQGRPFIAVRTRFFDDFLLNHSSCCRQVIIVGSGMDTRAFRLNWKSDTHVYEIDQASVLQYKQSCLSGMAPQCHQHLIYADLRETLWQKLLLCQGYQPSQPSLWLLEGLLYYLNQDEVENLLVTINHLSVVGSGLAADLMNPVIANGSDQWAKYWRSSCEDPESLFAHYGWKASVTQPGEPGASFGRFTYQFPDRSRADAPHIFLVTATKEL</sequence>
<keyword evidence="2 4" id="KW-0489">Methyltransferase</keyword>
<dbReference type="GO" id="GO:0008168">
    <property type="term" value="F:methyltransferase activity"/>
    <property type="evidence" value="ECO:0007669"/>
    <property type="project" value="UniProtKB-UniRule"/>
</dbReference>
<dbReference type="InterPro" id="IPR011610">
    <property type="entry name" value="SAM_mthyl_Trfase_ML2640-like"/>
</dbReference>
<dbReference type="OrthoDB" id="9800233at2"/>
<gene>
    <name evidence="5" type="ordered locus">Cyan7822_6489</name>
</gene>
<keyword evidence="3 5" id="KW-0808">Transferase</keyword>
<dbReference type="InterPro" id="IPR007213">
    <property type="entry name" value="Ppm1/Ppm2/Tcmp"/>
</dbReference>
<dbReference type="NCBIfam" id="TIGR00027">
    <property type="entry name" value="mthyl_TIGR00027"/>
    <property type="match status" value="1"/>
</dbReference>
<dbReference type="InterPro" id="IPR029063">
    <property type="entry name" value="SAM-dependent_MTases_sf"/>
</dbReference>
<evidence type="ECO:0000256" key="2">
    <source>
        <dbReference type="ARBA" id="ARBA00022603"/>
    </source>
</evidence>
<accession>E0UMT5</accession>
<evidence type="ECO:0000313" key="6">
    <source>
        <dbReference type="Proteomes" id="UP000008206"/>
    </source>
</evidence>
<proteinExistence type="inferred from homology"/>
<evidence type="ECO:0000313" key="5">
    <source>
        <dbReference type="EMBL" id="ADN18265.1"/>
    </source>
</evidence>
<reference evidence="6" key="1">
    <citation type="journal article" date="2011" name="MBio">
        <title>Novel metabolic attributes of the genus Cyanothece, comprising a group of unicellular nitrogen-fixing Cyanobacteria.</title>
        <authorList>
            <person name="Bandyopadhyay A."/>
            <person name="Elvitigala T."/>
            <person name="Welsh E."/>
            <person name="Stockel J."/>
            <person name="Liberton M."/>
            <person name="Min H."/>
            <person name="Sherman L.A."/>
            <person name="Pakrasi H.B."/>
        </authorList>
    </citation>
    <scope>NUCLEOTIDE SEQUENCE [LARGE SCALE GENOMIC DNA]</scope>
    <source>
        <strain evidence="6">PCC 7822</strain>
        <plasmid evidence="6">Cy782202</plasmid>
    </source>
</reference>
<keyword evidence="5" id="KW-0614">Plasmid</keyword>
<dbReference type="PANTHER" id="PTHR43619:SF2">
    <property type="entry name" value="S-ADENOSYL-L-METHIONINE-DEPENDENT METHYLTRANSFERASES SUPERFAMILY PROTEIN"/>
    <property type="match status" value="1"/>
</dbReference>
<protein>
    <recommendedName>
        <fullName evidence="4">S-adenosyl-L-methionine-dependent methyltransferase</fullName>
        <ecNumber evidence="4">2.1.1.-</ecNumber>
    </recommendedName>
</protein>
<dbReference type="KEGG" id="cyj:Cyan7822_6489"/>